<organism evidence="1 2">
    <name type="scientific">Trichinella spiralis</name>
    <name type="common">Trichina worm</name>
    <dbReference type="NCBI Taxonomy" id="6334"/>
    <lineage>
        <taxon>Eukaryota</taxon>
        <taxon>Metazoa</taxon>
        <taxon>Ecdysozoa</taxon>
        <taxon>Nematoda</taxon>
        <taxon>Enoplea</taxon>
        <taxon>Dorylaimia</taxon>
        <taxon>Trichinellida</taxon>
        <taxon>Trichinellidae</taxon>
        <taxon>Trichinella</taxon>
    </lineage>
</organism>
<gene>
    <name evidence="1" type="ORF">TSPI_07890</name>
</gene>
<sequence length="132" mass="14827">MMEMVIPLKSKENDYPKSNLQNLVTLRNLSNTIRDSLNAVVKVEVAQPRHIYRSIGVAFKRKATGAAHLLSATTRHAISASAFISASVRKRSNPWQQTERIVSAWRFSLFSNVKPVLAAFHPPSWQAYAVHT</sequence>
<evidence type="ECO:0000313" key="1">
    <source>
        <dbReference type="EMBL" id="KAL1245057.1"/>
    </source>
</evidence>
<dbReference type="Proteomes" id="UP001558632">
    <property type="component" value="Unassembled WGS sequence"/>
</dbReference>
<comment type="caution">
    <text evidence="1">The sequence shown here is derived from an EMBL/GenBank/DDBJ whole genome shotgun (WGS) entry which is preliminary data.</text>
</comment>
<accession>A0ABR3KWU6</accession>
<reference evidence="1 2" key="1">
    <citation type="submission" date="2024-07" db="EMBL/GenBank/DDBJ databases">
        <title>Enhanced genomic and transcriptomic resources for Trichinella pseudospiralis and T. spiralis underpin the discovery of pronounced molecular differences between stages and species.</title>
        <authorList>
            <person name="Pasi K.K."/>
            <person name="La Rosa G."/>
            <person name="Gomez-Morales M.A."/>
            <person name="Tosini F."/>
            <person name="Sumanam S."/>
            <person name="Young N.D."/>
            <person name="Chang B.C."/>
            <person name="Robin G.B."/>
        </authorList>
    </citation>
    <scope>NUCLEOTIDE SEQUENCE [LARGE SCALE GENOMIC DNA]</scope>
    <source>
        <strain evidence="1">ISS534</strain>
    </source>
</reference>
<keyword evidence="2" id="KW-1185">Reference proteome</keyword>
<protein>
    <submittedName>
        <fullName evidence="1">Large ribosomal subunit protein bL35m</fullName>
    </submittedName>
</protein>
<name>A0ABR3KWU6_TRISP</name>
<evidence type="ECO:0000313" key="2">
    <source>
        <dbReference type="Proteomes" id="UP001558632"/>
    </source>
</evidence>
<dbReference type="EMBL" id="JBEUSY010000120">
    <property type="protein sequence ID" value="KAL1245057.1"/>
    <property type="molecule type" value="Genomic_DNA"/>
</dbReference>
<proteinExistence type="predicted"/>